<dbReference type="SMART" id="SM00387">
    <property type="entry name" value="HATPase_c"/>
    <property type="match status" value="1"/>
</dbReference>
<dbReference type="InterPro" id="IPR005467">
    <property type="entry name" value="His_kinase_dom"/>
</dbReference>
<evidence type="ECO:0000256" key="8">
    <source>
        <dbReference type="ARBA" id="ARBA00039401"/>
    </source>
</evidence>
<dbReference type="PRINTS" id="PR00344">
    <property type="entry name" value="BCTRLSENSOR"/>
</dbReference>
<dbReference type="GO" id="GO:0007234">
    <property type="term" value="P:osmosensory signaling via phosphorelay pathway"/>
    <property type="evidence" value="ECO:0007669"/>
    <property type="project" value="TreeGrafter"/>
</dbReference>
<protein>
    <recommendedName>
        <fullName evidence="8">Sensor-like histidine kinase SenX3</fullName>
        <ecNumber evidence="3">2.7.13.3</ecNumber>
    </recommendedName>
</protein>
<keyword evidence="4" id="KW-0597">Phosphoprotein</keyword>
<proteinExistence type="predicted"/>
<dbReference type="InterPro" id="IPR004358">
    <property type="entry name" value="Sig_transdc_His_kin-like_C"/>
</dbReference>
<evidence type="ECO:0000259" key="9">
    <source>
        <dbReference type="PROSITE" id="PS50109"/>
    </source>
</evidence>
<dbReference type="Pfam" id="PF01590">
    <property type="entry name" value="GAF"/>
    <property type="match status" value="1"/>
</dbReference>
<dbReference type="InterPro" id="IPR003594">
    <property type="entry name" value="HATPase_dom"/>
</dbReference>
<dbReference type="InterPro" id="IPR036890">
    <property type="entry name" value="HATPase_C_sf"/>
</dbReference>
<dbReference type="AlphaFoldDB" id="A0A2L0UAK4"/>
<dbReference type="GO" id="GO:0005886">
    <property type="term" value="C:plasma membrane"/>
    <property type="evidence" value="ECO:0007669"/>
    <property type="project" value="UniProtKB-SubCell"/>
</dbReference>
<gene>
    <name evidence="10" type="ORF">CVO76_00325</name>
</gene>
<dbReference type="InterPro" id="IPR029016">
    <property type="entry name" value="GAF-like_dom_sf"/>
</dbReference>
<dbReference type="InterPro" id="IPR003661">
    <property type="entry name" value="HisK_dim/P_dom"/>
</dbReference>
<dbReference type="InterPro" id="IPR003018">
    <property type="entry name" value="GAF"/>
</dbReference>
<evidence type="ECO:0000313" key="10">
    <source>
        <dbReference type="EMBL" id="AUZ86264.1"/>
    </source>
</evidence>
<dbReference type="SMART" id="SM00065">
    <property type="entry name" value="GAF"/>
    <property type="match status" value="1"/>
</dbReference>
<reference evidence="10 11" key="1">
    <citation type="submission" date="2017-11" db="EMBL/GenBank/DDBJ databases">
        <title>Draft genome of Arthrobacter agilis strain UMCV2, a plant growth-promoting rhizobacterium and biocontrol capacity of phytopathogenic fungi.</title>
        <authorList>
            <person name="Martinez-Camara R."/>
            <person name="Santoyo G."/>
            <person name="Moreno-Hagelsieb G."/>
            <person name="Valencia-Cantero E."/>
        </authorList>
    </citation>
    <scope>NUCLEOTIDE SEQUENCE [LARGE SCALE GENOMIC DNA]</scope>
    <source>
        <strain evidence="10 11">UMCV2</strain>
    </source>
</reference>
<evidence type="ECO:0000256" key="1">
    <source>
        <dbReference type="ARBA" id="ARBA00000085"/>
    </source>
</evidence>
<dbReference type="Gene3D" id="1.10.287.130">
    <property type="match status" value="1"/>
</dbReference>
<dbReference type="InterPro" id="IPR036097">
    <property type="entry name" value="HisK_dim/P_sf"/>
</dbReference>
<dbReference type="Pfam" id="PF02518">
    <property type="entry name" value="HATPase_c"/>
    <property type="match status" value="1"/>
</dbReference>
<name>A0A2L0UAK4_9MICC</name>
<evidence type="ECO:0000256" key="3">
    <source>
        <dbReference type="ARBA" id="ARBA00012438"/>
    </source>
</evidence>
<dbReference type="GO" id="GO:0000156">
    <property type="term" value="F:phosphorelay response regulator activity"/>
    <property type="evidence" value="ECO:0007669"/>
    <property type="project" value="TreeGrafter"/>
</dbReference>
<dbReference type="PANTHER" id="PTHR42878:SF15">
    <property type="entry name" value="BACTERIOPHYTOCHROME"/>
    <property type="match status" value="1"/>
</dbReference>
<dbReference type="InterPro" id="IPR050351">
    <property type="entry name" value="BphY/WalK/GraS-like"/>
</dbReference>
<dbReference type="GO" id="GO:0000155">
    <property type="term" value="F:phosphorelay sensor kinase activity"/>
    <property type="evidence" value="ECO:0007669"/>
    <property type="project" value="InterPro"/>
</dbReference>
<dbReference type="Pfam" id="PF00512">
    <property type="entry name" value="HisKA"/>
    <property type="match status" value="1"/>
</dbReference>
<evidence type="ECO:0000256" key="7">
    <source>
        <dbReference type="ARBA" id="ARBA00023012"/>
    </source>
</evidence>
<feature type="domain" description="Histidine kinase" evidence="9">
    <location>
        <begin position="208"/>
        <end position="417"/>
    </location>
</feature>
<dbReference type="SMART" id="SM00388">
    <property type="entry name" value="HisKA"/>
    <property type="match status" value="1"/>
</dbReference>
<dbReference type="PROSITE" id="PS50109">
    <property type="entry name" value="HIS_KIN"/>
    <property type="match status" value="1"/>
</dbReference>
<keyword evidence="6 10" id="KW-0418">Kinase</keyword>
<dbReference type="Gene3D" id="3.30.450.40">
    <property type="match status" value="1"/>
</dbReference>
<keyword evidence="5" id="KW-0808">Transferase</keyword>
<evidence type="ECO:0000256" key="4">
    <source>
        <dbReference type="ARBA" id="ARBA00022553"/>
    </source>
</evidence>
<dbReference type="Gene3D" id="3.30.565.10">
    <property type="entry name" value="Histidine kinase-like ATPase, C-terminal domain"/>
    <property type="match status" value="1"/>
</dbReference>
<dbReference type="EC" id="2.7.13.3" evidence="3"/>
<keyword evidence="7" id="KW-0902">Two-component regulatory system</keyword>
<comment type="subcellular location">
    <subcellularLocation>
        <location evidence="2">Cell membrane</location>
    </subcellularLocation>
</comment>
<dbReference type="EMBL" id="CP024915">
    <property type="protein sequence ID" value="AUZ86264.1"/>
    <property type="molecule type" value="Genomic_DNA"/>
</dbReference>
<dbReference type="PANTHER" id="PTHR42878">
    <property type="entry name" value="TWO-COMPONENT HISTIDINE KINASE"/>
    <property type="match status" value="1"/>
</dbReference>
<evidence type="ECO:0000256" key="2">
    <source>
        <dbReference type="ARBA" id="ARBA00004236"/>
    </source>
</evidence>
<organism evidence="10 11">
    <name type="scientific">Arthrobacter agilis</name>
    <dbReference type="NCBI Taxonomy" id="37921"/>
    <lineage>
        <taxon>Bacteria</taxon>
        <taxon>Bacillati</taxon>
        <taxon>Actinomycetota</taxon>
        <taxon>Actinomycetes</taxon>
        <taxon>Micrococcales</taxon>
        <taxon>Micrococcaceae</taxon>
        <taxon>Arthrobacter</taxon>
    </lineage>
</organism>
<dbReference type="Proteomes" id="UP000239187">
    <property type="component" value="Chromosome"/>
</dbReference>
<sequence length="419" mass="44057">MTDQASLQKADRGSGHADLLSRYGLGVALGEVAPAGSLPQPAAASNAPAALQNLVALAVQLCNARYGAINVITEDEFHQIAALGLEPLMCARDDSLCGQVLKYGSTVVVEDCSEDVRFRANPFVDGRFGAVRFYATTPLLTTDGVPLGTLCIFDEEPGSLTGQQTAGLETLAAQVVDVLDLQLRTRQLDATISELQRSNELLGEFAGRISHDLRGPLTNVVGLAELAEDEPDLQEGPAGTYFKRIGASALRMSSMVENLLGYSRVGGAAHPETVSLAAVVQAAVDDLGHHVDGVRIHTEDFSASADREQLRVLIQNLVANAVAYARPGIPPEVRISGIATPGSWRLEVADNGKGIPPKDYDRVLEPLVRLDRDGDPSGTGIGLATCMRIAQAHGGRLAFARTPGGGLTVQVEFGPGPVG</sequence>
<dbReference type="SUPFAM" id="SSF55874">
    <property type="entry name" value="ATPase domain of HSP90 chaperone/DNA topoisomerase II/histidine kinase"/>
    <property type="match status" value="1"/>
</dbReference>
<dbReference type="SUPFAM" id="SSF47384">
    <property type="entry name" value="Homodimeric domain of signal transducing histidine kinase"/>
    <property type="match status" value="1"/>
</dbReference>
<comment type="catalytic activity">
    <reaction evidence="1">
        <text>ATP + protein L-histidine = ADP + protein N-phospho-L-histidine.</text>
        <dbReference type="EC" id="2.7.13.3"/>
    </reaction>
</comment>
<evidence type="ECO:0000256" key="6">
    <source>
        <dbReference type="ARBA" id="ARBA00022777"/>
    </source>
</evidence>
<dbReference type="RefSeq" id="WP_133081558.1">
    <property type="nucleotide sequence ID" value="NZ_CP024915.1"/>
</dbReference>
<evidence type="ECO:0000256" key="5">
    <source>
        <dbReference type="ARBA" id="ARBA00022679"/>
    </source>
</evidence>
<accession>A0A2L0UAK4</accession>
<dbReference type="CDD" id="cd00082">
    <property type="entry name" value="HisKA"/>
    <property type="match status" value="1"/>
</dbReference>
<dbReference type="GO" id="GO:0030295">
    <property type="term" value="F:protein kinase activator activity"/>
    <property type="evidence" value="ECO:0007669"/>
    <property type="project" value="TreeGrafter"/>
</dbReference>
<evidence type="ECO:0000313" key="11">
    <source>
        <dbReference type="Proteomes" id="UP000239187"/>
    </source>
</evidence>
<dbReference type="SUPFAM" id="SSF55781">
    <property type="entry name" value="GAF domain-like"/>
    <property type="match status" value="1"/>
</dbReference>